<dbReference type="RefSeq" id="WP_255189431.1">
    <property type="nucleotide sequence ID" value="NZ_CP113517.1"/>
</dbReference>
<organism evidence="3 4">
    <name type="scientific">Methylomonas rapida</name>
    <dbReference type="NCBI Taxonomy" id="2963939"/>
    <lineage>
        <taxon>Bacteria</taxon>
        <taxon>Pseudomonadati</taxon>
        <taxon>Pseudomonadota</taxon>
        <taxon>Gammaproteobacteria</taxon>
        <taxon>Methylococcales</taxon>
        <taxon>Methylococcaceae</taxon>
        <taxon>Methylomonas</taxon>
    </lineage>
</organism>
<sequence>MLRFLIFSLLLLPPLVTWAQSGPGDGVSDEPPAVPEPPELPQRVQSGEEMEPDITIIRKGKDTVQEYRRNGKLYMIKVVPQVGPPYYLLDTNGDERMDVKKNDLDKHSNINLWTLFEWD</sequence>
<dbReference type="EMBL" id="CP113517">
    <property type="protein sequence ID" value="WAR44457.1"/>
    <property type="molecule type" value="Genomic_DNA"/>
</dbReference>
<dbReference type="Pfam" id="PF11191">
    <property type="entry name" value="DUF2782"/>
    <property type="match status" value="1"/>
</dbReference>
<evidence type="ECO:0000256" key="1">
    <source>
        <dbReference type="SAM" id="MobiDB-lite"/>
    </source>
</evidence>
<evidence type="ECO:0000313" key="3">
    <source>
        <dbReference type="EMBL" id="WAR44457.1"/>
    </source>
</evidence>
<gene>
    <name evidence="3" type="ORF">NM686_019215</name>
</gene>
<reference evidence="3" key="1">
    <citation type="submission" date="2022-11" db="EMBL/GenBank/DDBJ databases">
        <title>Methylomonas rapida sp. nov., Carotenoid-Producing Obligate Methanotrophs with High Growth Characteristics and Biotechnological Potential.</title>
        <authorList>
            <person name="Tikhonova E.N."/>
            <person name="Suleimanov R.Z."/>
            <person name="Miroshnikov K."/>
            <person name="Oshkin I.Y."/>
            <person name="Belova S.E."/>
            <person name="Danilova O.V."/>
            <person name="Ashikhmin A."/>
            <person name="Konopkin A."/>
            <person name="But S.Y."/>
            <person name="Khmelenina V.N."/>
            <person name="Kuznetsov N."/>
            <person name="Pimenov N.V."/>
            <person name="Dedysh S.N."/>
        </authorList>
    </citation>
    <scope>NUCLEOTIDE SEQUENCE</scope>
    <source>
        <strain evidence="3">MP1</strain>
    </source>
</reference>
<name>A0ABY7GGQ7_9GAMM</name>
<proteinExistence type="predicted"/>
<feature type="chain" id="PRO_5045661982" evidence="2">
    <location>
        <begin position="20"/>
        <end position="119"/>
    </location>
</feature>
<evidence type="ECO:0000256" key="2">
    <source>
        <dbReference type="SAM" id="SignalP"/>
    </source>
</evidence>
<evidence type="ECO:0000313" key="4">
    <source>
        <dbReference type="Proteomes" id="UP001162780"/>
    </source>
</evidence>
<dbReference type="Proteomes" id="UP001162780">
    <property type="component" value="Chromosome"/>
</dbReference>
<feature type="signal peptide" evidence="2">
    <location>
        <begin position="1"/>
        <end position="19"/>
    </location>
</feature>
<dbReference type="Gene3D" id="2.20.130.30">
    <property type="entry name" value="Protein of unknown function DUF2782"/>
    <property type="match status" value="1"/>
</dbReference>
<protein>
    <submittedName>
        <fullName evidence="3">DUF2782 domain-containing protein</fullName>
    </submittedName>
</protein>
<feature type="region of interest" description="Disordered" evidence="1">
    <location>
        <begin position="21"/>
        <end position="50"/>
    </location>
</feature>
<dbReference type="InterPro" id="IPR021357">
    <property type="entry name" value="DUF2782"/>
</dbReference>
<keyword evidence="2" id="KW-0732">Signal</keyword>
<accession>A0ABY7GGQ7</accession>
<keyword evidence="4" id="KW-1185">Reference proteome</keyword>